<dbReference type="AlphaFoldDB" id="A0A5E4PKK0"/>
<dbReference type="KEGG" id="asip:AQUSIP_24020"/>
<dbReference type="PROSITE" id="PS50042">
    <property type="entry name" value="CNMP_BINDING_3"/>
    <property type="match status" value="1"/>
</dbReference>
<dbReference type="PANTHER" id="PTHR11635:SF152">
    <property type="entry name" value="CAMP-DEPENDENT PROTEIN KINASE TYPE I REGULATORY SUBUNIT-RELATED"/>
    <property type="match status" value="1"/>
</dbReference>
<sequence length="159" mass="17978">MQRLGLLHKCDIPVEDLLENTDWVNDFIQNQIEQLAGYFQPYLAPAGTLIMKEHESTDYFCLICEGSVDVVKENASGRLKQLKTLGANKIIGEMAFFDRCPSSASVIAREPSTLLVMDEQSFEKLSSLFPYIAMKITIKLIKTISSRLRETDGRLMDLL</sequence>
<keyword evidence="3" id="KW-1185">Reference proteome</keyword>
<dbReference type="InterPro" id="IPR014710">
    <property type="entry name" value="RmlC-like_jellyroll"/>
</dbReference>
<evidence type="ECO:0000259" key="1">
    <source>
        <dbReference type="PROSITE" id="PS50042"/>
    </source>
</evidence>
<dbReference type="InterPro" id="IPR050503">
    <property type="entry name" value="cAMP-dep_PK_reg_su-like"/>
</dbReference>
<protein>
    <recommendedName>
        <fullName evidence="1">Cyclic nucleotide-binding domain-containing protein</fullName>
    </recommendedName>
</protein>
<proteinExistence type="predicted"/>
<dbReference type="EMBL" id="LR699120">
    <property type="protein sequence ID" value="VVC77075.1"/>
    <property type="molecule type" value="Genomic_DNA"/>
</dbReference>
<gene>
    <name evidence="2" type="ORF">AQUSIP_24020</name>
</gene>
<dbReference type="InterPro" id="IPR018490">
    <property type="entry name" value="cNMP-bd_dom_sf"/>
</dbReference>
<dbReference type="PANTHER" id="PTHR11635">
    <property type="entry name" value="CAMP-DEPENDENT PROTEIN KINASE REGULATORY CHAIN"/>
    <property type="match status" value="1"/>
</dbReference>
<evidence type="ECO:0000313" key="2">
    <source>
        <dbReference type="EMBL" id="VVC77075.1"/>
    </source>
</evidence>
<name>A0A5E4PKK0_9COXI</name>
<dbReference type="Gene3D" id="2.60.120.10">
    <property type="entry name" value="Jelly Rolls"/>
    <property type="match status" value="1"/>
</dbReference>
<dbReference type="Pfam" id="PF00027">
    <property type="entry name" value="cNMP_binding"/>
    <property type="match status" value="1"/>
</dbReference>
<reference evidence="2 3" key="1">
    <citation type="submission" date="2019-08" db="EMBL/GenBank/DDBJ databases">
        <authorList>
            <person name="Guy L."/>
        </authorList>
    </citation>
    <scope>NUCLEOTIDE SEQUENCE [LARGE SCALE GENOMIC DNA]</scope>
    <source>
        <strain evidence="2 3">SGT-108</strain>
    </source>
</reference>
<evidence type="ECO:0000313" key="3">
    <source>
        <dbReference type="Proteomes" id="UP000324194"/>
    </source>
</evidence>
<dbReference type="GO" id="GO:0005952">
    <property type="term" value="C:cAMP-dependent protein kinase complex"/>
    <property type="evidence" value="ECO:0007669"/>
    <property type="project" value="InterPro"/>
</dbReference>
<feature type="domain" description="Cyclic nucleotide-binding" evidence="1">
    <location>
        <begin position="42"/>
        <end position="125"/>
    </location>
</feature>
<dbReference type="GO" id="GO:0005829">
    <property type="term" value="C:cytosol"/>
    <property type="evidence" value="ECO:0007669"/>
    <property type="project" value="TreeGrafter"/>
</dbReference>
<dbReference type="RefSeq" id="WP_172622868.1">
    <property type="nucleotide sequence ID" value="NZ_LR699120.1"/>
</dbReference>
<dbReference type="SUPFAM" id="SSF51206">
    <property type="entry name" value="cAMP-binding domain-like"/>
    <property type="match status" value="1"/>
</dbReference>
<dbReference type="CDD" id="cd00038">
    <property type="entry name" value="CAP_ED"/>
    <property type="match status" value="1"/>
</dbReference>
<dbReference type="InterPro" id="IPR000595">
    <property type="entry name" value="cNMP-bd_dom"/>
</dbReference>
<dbReference type="SMART" id="SM00100">
    <property type="entry name" value="cNMP"/>
    <property type="match status" value="1"/>
</dbReference>
<dbReference type="Proteomes" id="UP000324194">
    <property type="component" value="Chromosome 2"/>
</dbReference>
<organism evidence="2 3">
    <name type="scientific">Aquicella siphonis</name>
    <dbReference type="NCBI Taxonomy" id="254247"/>
    <lineage>
        <taxon>Bacteria</taxon>
        <taxon>Pseudomonadati</taxon>
        <taxon>Pseudomonadota</taxon>
        <taxon>Gammaproteobacteria</taxon>
        <taxon>Legionellales</taxon>
        <taxon>Coxiellaceae</taxon>
        <taxon>Aquicella</taxon>
    </lineage>
</organism>
<accession>A0A5E4PKK0</accession>